<dbReference type="SUPFAM" id="SSF56112">
    <property type="entry name" value="Protein kinase-like (PK-like)"/>
    <property type="match status" value="1"/>
</dbReference>
<evidence type="ECO:0000256" key="1">
    <source>
        <dbReference type="SAM" id="MobiDB-lite"/>
    </source>
</evidence>
<dbReference type="RefSeq" id="WP_120952522.1">
    <property type="nucleotide sequence ID" value="NZ_RBIR01000003.1"/>
</dbReference>
<feature type="region of interest" description="Disordered" evidence="1">
    <location>
        <begin position="126"/>
        <end position="148"/>
    </location>
</feature>
<feature type="region of interest" description="Disordered" evidence="1">
    <location>
        <begin position="1"/>
        <end position="26"/>
    </location>
</feature>
<dbReference type="Proteomes" id="UP000276055">
    <property type="component" value="Unassembled WGS sequence"/>
</dbReference>
<evidence type="ECO:0000259" key="2">
    <source>
        <dbReference type="Pfam" id="PF01636"/>
    </source>
</evidence>
<dbReference type="OrthoDB" id="236897at2"/>
<organism evidence="3 4">
    <name type="scientific">Arthrobacter oryzae</name>
    <dbReference type="NCBI Taxonomy" id="409290"/>
    <lineage>
        <taxon>Bacteria</taxon>
        <taxon>Bacillati</taxon>
        <taxon>Actinomycetota</taxon>
        <taxon>Actinomycetes</taxon>
        <taxon>Micrococcales</taxon>
        <taxon>Micrococcaceae</taxon>
        <taxon>Arthrobacter</taxon>
    </lineage>
</organism>
<name>A0A495ESM1_9MICC</name>
<dbReference type="EMBL" id="RBIR01000003">
    <property type="protein sequence ID" value="RKR19974.1"/>
    <property type="molecule type" value="Genomic_DNA"/>
</dbReference>
<dbReference type="AlphaFoldDB" id="A0A495ESM1"/>
<comment type="caution">
    <text evidence="3">The sequence shown here is derived from an EMBL/GenBank/DDBJ whole genome shotgun (WGS) entry which is preliminary data.</text>
</comment>
<dbReference type="Pfam" id="PF01636">
    <property type="entry name" value="APH"/>
    <property type="match status" value="1"/>
</dbReference>
<dbReference type="Gene3D" id="3.90.1200.10">
    <property type="match status" value="1"/>
</dbReference>
<dbReference type="InterPro" id="IPR011009">
    <property type="entry name" value="Kinase-like_dom_sf"/>
</dbReference>
<proteinExistence type="predicted"/>
<gene>
    <name evidence="3" type="ORF">C8D78_1786</name>
</gene>
<protein>
    <submittedName>
        <fullName evidence="3">Phosphotransferase family enzyme</fullName>
    </submittedName>
</protein>
<sequence length="294" mass="31912">MNPAHRVPVASRVYTPAPGGASDVEHMPAGDVTDGVVRVGGTIRRPHQPQSFAVGEYLDWLEDSGFHGSPRFLGRDAQGRDVLTFVPGQCAGASPEAWVQSEDLLASVARLVRRLHTASAGYVPEAHPFPRSPFPSRPFPSRPGRPNPSDAAGLVCHLDVTPQNVVVRDGQAAGLVDFDLAGPATALHDSLNTAMHWVPLRDPADAWPGWEDQDPFRRLRIFADAYGWTEEERRRVPGAGIEAAALSYERMRHNAATLGGGWARMWQDGVGGLINRRRAWLEANALPLVAALTH</sequence>
<evidence type="ECO:0000313" key="4">
    <source>
        <dbReference type="Proteomes" id="UP000276055"/>
    </source>
</evidence>
<evidence type="ECO:0000313" key="3">
    <source>
        <dbReference type="EMBL" id="RKR19974.1"/>
    </source>
</evidence>
<dbReference type="GO" id="GO:0016740">
    <property type="term" value="F:transferase activity"/>
    <property type="evidence" value="ECO:0007669"/>
    <property type="project" value="UniProtKB-KW"/>
</dbReference>
<reference evidence="3 4" key="1">
    <citation type="submission" date="2018-10" db="EMBL/GenBank/DDBJ databases">
        <title>Genomic Encyclopedia of Type Strains, Phase IV (KMG-IV): sequencing the most valuable type-strain genomes for metagenomic binning, comparative biology and taxonomic classification.</title>
        <authorList>
            <person name="Goeker M."/>
        </authorList>
    </citation>
    <scope>NUCLEOTIDE SEQUENCE [LARGE SCALE GENOMIC DNA]</scope>
    <source>
        <strain evidence="3 4">DSM 25586</strain>
    </source>
</reference>
<dbReference type="InterPro" id="IPR002575">
    <property type="entry name" value="Aminoglycoside_PTrfase"/>
</dbReference>
<feature type="compositionally biased region" description="Pro residues" evidence="1">
    <location>
        <begin position="130"/>
        <end position="146"/>
    </location>
</feature>
<feature type="domain" description="Aminoglycoside phosphotransferase" evidence="2">
    <location>
        <begin position="150"/>
        <end position="203"/>
    </location>
</feature>
<keyword evidence="3" id="KW-0808">Transferase</keyword>
<accession>A0A495ESM1</accession>